<keyword evidence="2" id="KW-1185">Reference proteome</keyword>
<organism evidence="1 2">
    <name type="scientific">Trichinella patagoniensis</name>
    <dbReference type="NCBI Taxonomy" id="990121"/>
    <lineage>
        <taxon>Eukaryota</taxon>
        <taxon>Metazoa</taxon>
        <taxon>Ecdysozoa</taxon>
        <taxon>Nematoda</taxon>
        <taxon>Enoplea</taxon>
        <taxon>Dorylaimia</taxon>
        <taxon>Trichinellida</taxon>
        <taxon>Trichinellidae</taxon>
        <taxon>Trichinella</taxon>
    </lineage>
</organism>
<comment type="caution">
    <text evidence="1">The sequence shown here is derived from an EMBL/GenBank/DDBJ whole genome shotgun (WGS) entry which is preliminary data.</text>
</comment>
<dbReference type="AlphaFoldDB" id="A0A0V0ZKF6"/>
<accession>A0A0V0ZKF6</accession>
<evidence type="ECO:0000313" key="1">
    <source>
        <dbReference type="EMBL" id="KRY12809.1"/>
    </source>
</evidence>
<sequence>MHLEWYTSGPPIQHSFTLHLPTTTSTTSRCGTPDPRPSIMNSELYGCSPHFHHIIAAQYTPSSPPPPIQSCEAEREAKSSQSLEQLFGHLVVYGWRALPISNHNDAPSYHFIHHSLVALYRPHIPPTPVQSYTLSPHFHRTIALQYALLPSTIYSEL</sequence>
<dbReference type="EMBL" id="JYDQ01000155">
    <property type="protein sequence ID" value="KRY12809.1"/>
    <property type="molecule type" value="Genomic_DNA"/>
</dbReference>
<dbReference type="Proteomes" id="UP000054783">
    <property type="component" value="Unassembled WGS sequence"/>
</dbReference>
<evidence type="ECO:0000313" key="2">
    <source>
        <dbReference type="Proteomes" id="UP000054783"/>
    </source>
</evidence>
<reference evidence="1 2" key="1">
    <citation type="submission" date="2015-01" db="EMBL/GenBank/DDBJ databases">
        <title>Evolution of Trichinella species and genotypes.</title>
        <authorList>
            <person name="Korhonen P.K."/>
            <person name="Edoardo P."/>
            <person name="Giuseppe L.R."/>
            <person name="Gasser R.B."/>
        </authorList>
    </citation>
    <scope>NUCLEOTIDE SEQUENCE [LARGE SCALE GENOMIC DNA]</scope>
    <source>
        <strain evidence="1">ISS2496</strain>
    </source>
</reference>
<name>A0A0V0ZKF6_9BILA</name>
<gene>
    <name evidence="1" type="ORF">T12_10206</name>
</gene>
<protein>
    <submittedName>
        <fullName evidence="1">Uncharacterized protein</fullName>
    </submittedName>
</protein>
<proteinExistence type="predicted"/>